<dbReference type="CDD" id="cd00267">
    <property type="entry name" value="ABC_ATPase"/>
    <property type="match status" value="1"/>
</dbReference>
<dbReference type="GO" id="GO:0005524">
    <property type="term" value="F:ATP binding"/>
    <property type="evidence" value="ECO:0007669"/>
    <property type="project" value="UniProtKB-KW"/>
</dbReference>
<organism evidence="3 4">
    <name type="scientific">Pseudomonas fluorescens</name>
    <dbReference type="NCBI Taxonomy" id="294"/>
    <lineage>
        <taxon>Bacteria</taxon>
        <taxon>Pseudomonadati</taxon>
        <taxon>Pseudomonadota</taxon>
        <taxon>Gammaproteobacteria</taxon>
        <taxon>Pseudomonadales</taxon>
        <taxon>Pseudomonadaceae</taxon>
        <taxon>Pseudomonas</taxon>
    </lineage>
</organism>
<dbReference type="Gene3D" id="3.40.50.300">
    <property type="entry name" value="P-loop containing nucleotide triphosphate hydrolases"/>
    <property type="match status" value="1"/>
</dbReference>
<reference evidence="3 4" key="1">
    <citation type="submission" date="2019-03" db="EMBL/GenBank/DDBJ databases">
        <title>Biocontrol and xenobiotic degradation properties of endophytic Pseudomonas fluorescens strain BRZ63.</title>
        <authorList>
            <person name="Chlebek D.A."/>
            <person name="Pinski A."/>
            <person name="Zur J.P."/>
            <person name="Michalska J."/>
            <person name="Hupert-Kocurek K.T."/>
        </authorList>
    </citation>
    <scope>NUCLEOTIDE SEQUENCE [LARGE SCALE GENOMIC DNA]</scope>
    <source>
        <strain evidence="3 4">BRZ63</strain>
    </source>
</reference>
<dbReference type="InterPro" id="IPR051396">
    <property type="entry name" value="Bact_Antivir_Def_Nuclease"/>
</dbReference>
<dbReference type="Pfam" id="PF13304">
    <property type="entry name" value="AAA_21"/>
    <property type="match status" value="1"/>
</dbReference>
<dbReference type="GO" id="GO:0006302">
    <property type="term" value="P:double-strand break repair"/>
    <property type="evidence" value="ECO:0007669"/>
    <property type="project" value="InterPro"/>
</dbReference>
<dbReference type="PANTHER" id="PTHR43581:SF4">
    <property type="entry name" value="ATP_GTP PHOSPHATASE"/>
    <property type="match status" value="1"/>
</dbReference>
<accession>A0A4Y9TB98</accession>
<dbReference type="AlphaFoldDB" id="A0A4Y9TB98"/>
<evidence type="ECO:0000259" key="2">
    <source>
        <dbReference type="Pfam" id="PF13476"/>
    </source>
</evidence>
<dbReference type="Pfam" id="PF13476">
    <property type="entry name" value="AAA_23"/>
    <property type="match status" value="1"/>
</dbReference>
<evidence type="ECO:0000259" key="1">
    <source>
        <dbReference type="Pfam" id="PF13304"/>
    </source>
</evidence>
<evidence type="ECO:0000313" key="4">
    <source>
        <dbReference type="Proteomes" id="UP000297322"/>
    </source>
</evidence>
<dbReference type="InterPro" id="IPR038729">
    <property type="entry name" value="Rad50/SbcC_AAA"/>
</dbReference>
<dbReference type="Proteomes" id="UP000297322">
    <property type="component" value="Unassembled WGS sequence"/>
</dbReference>
<keyword evidence="3" id="KW-0067">ATP-binding</keyword>
<protein>
    <submittedName>
        <fullName evidence="3">ATP-binding protein</fullName>
    </submittedName>
</protein>
<keyword evidence="3" id="KW-0547">Nucleotide-binding</keyword>
<gene>
    <name evidence="3" type="ORF">E4T65_26630</name>
</gene>
<evidence type="ECO:0000313" key="3">
    <source>
        <dbReference type="EMBL" id="TFW40332.1"/>
    </source>
</evidence>
<comment type="caution">
    <text evidence="3">The sequence shown here is derived from an EMBL/GenBank/DDBJ whole genome shotgun (WGS) entry which is preliminary data.</text>
</comment>
<dbReference type="GO" id="GO:0016887">
    <property type="term" value="F:ATP hydrolysis activity"/>
    <property type="evidence" value="ECO:0007669"/>
    <property type="project" value="InterPro"/>
</dbReference>
<sequence>MRIVKVKLTSIKLNGVPGHGEINLTDINRLSVFTGPNGSGKSTALNAIKLALEILHAGGVHDTFKSDKEITFSEASLSFTCPGRTYTSNTAALFKSGIQNISIKLLRDADTYSIVSVSSQESLFLETIEHTTADIKAQHDQIKSMEIEESNIRANIAKKRAAGDTGARDSEVLLQRKIDERELQTNLYDESLILKARMNETSEEIDIPRSDFEKFIRELKFPSIVYLDAGKFMQDAVPALMEKLVTLKKGDKEDNKKFQTIQSKLEHLLQHDFDCFNENNINQLKINGIPYQYASSGTQVSLAYFGHTDSTNSDAIIIWDEPENGLHPTRRIRLLDLMMQDGRQFFIATHALEFAPVFYPDGKVYRCESNFFPERADGQRLELSVSHIAKRMDAFLTLEALGVQPARTLFTANIIIWVEGPSELIFYRHWLRAIFKDTDIHEGYHYTLMQYGGGLISYLGIAEPEEIEGYFDVLSMCRNPVFLVDSDFSCEPAGSSPTESLKTGAFKIFEEIQKLNDTSPDSALFLYTQGREVENYFPEQALWYAASKVWQDFAEHQPKLNTSLWEFGKYENYFTSLEAHFIKHEVTFTNSKGEIKASGISRWGKANKVEMIRAALETPNLNKETMKWHFSSHLDELVSFIKKITMK</sequence>
<dbReference type="InterPro" id="IPR027417">
    <property type="entry name" value="P-loop_NTPase"/>
</dbReference>
<proteinExistence type="predicted"/>
<dbReference type="PANTHER" id="PTHR43581">
    <property type="entry name" value="ATP/GTP PHOSPHATASE"/>
    <property type="match status" value="1"/>
</dbReference>
<dbReference type="EMBL" id="SPVI01000023">
    <property type="protein sequence ID" value="TFW40332.1"/>
    <property type="molecule type" value="Genomic_DNA"/>
</dbReference>
<dbReference type="InterPro" id="IPR003959">
    <property type="entry name" value="ATPase_AAA_core"/>
</dbReference>
<feature type="domain" description="Rad50/SbcC-type AAA" evidence="2">
    <location>
        <begin position="19"/>
        <end position="270"/>
    </location>
</feature>
<dbReference type="SUPFAM" id="SSF52540">
    <property type="entry name" value="P-loop containing nucleoside triphosphate hydrolases"/>
    <property type="match status" value="1"/>
</dbReference>
<name>A0A4Y9TB98_PSEFL</name>
<feature type="domain" description="ATPase AAA-type core" evidence="1">
    <location>
        <begin position="288"/>
        <end position="350"/>
    </location>
</feature>